<dbReference type="Pfam" id="PF00890">
    <property type="entry name" value="FAD_binding_2"/>
    <property type="match status" value="1"/>
</dbReference>
<dbReference type="InterPro" id="IPR050315">
    <property type="entry name" value="FAD-oxidoreductase_2"/>
</dbReference>
<evidence type="ECO:0000259" key="9">
    <source>
        <dbReference type="Pfam" id="PF00890"/>
    </source>
</evidence>
<evidence type="ECO:0000256" key="4">
    <source>
        <dbReference type="ARBA" id="ARBA00023002"/>
    </source>
</evidence>
<keyword evidence="11" id="KW-1185">Reference proteome</keyword>
<dbReference type="SUPFAM" id="SSF56425">
    <property type="entry name" value="Succinate dehydrogenase/fumarate reductase flavoprotein, catalytic domain"/>
    <property type="match status" value="1"/>
</dbReference>
<keyword evidence="4" id="KW-0560">Oxidoreductase</keyword>
<comment type="similarity">
    <text evidence="6">Belongs to the FAD-dependent oxidoreductase 2 family. 3-oxosteroid dehydrogenase subfamily.</text>
</comment>
<dbReference type="EC" id="1.3.99.4" evidence="7"/>
<dbReference type="OrthoDB" id="9813348at2"/>
<evidence type="ECO:0000256" key="8">
    <source>
        <dbReference type="ARBA" id="ARBA00069709"/>
    </source>
</evidence>
<evidence type="ECO:0000256" key="2">
    <source>
        <dbReference type="ARBA" id="ARBA00022630"/>
    </source>
</evidence>
<dbReference type="RefSeq" id="WP_068807151.1">
    <property type="nucleotide sequence ID" value="NZ_CP014671.1"/>
</dbReference>
<dbReference type="SUPFAM" id="SSF51905">
    <property type="entry name" value="FAD/NAD(P)-binding domain"/>
    <property type="match status" value="1"/>
</dbReference>
<dbReference type="AlphaFoldDB" id="A0A1B1YWZ3"/>
<accession>A0A1B1YWZ3</accession>
<comment type="catalytic activity">
    <reaction evidence="5">
        <text>a 3-oxosteroid + A = a 3-oxo-Delta(1)-steroid + AH2</text>
        <dbReference type="Rhea" id="RHEA:13329"/>
        <dbReference type="ChEBI" id="CHEBI:13193"/>
        <dbReference type="ChEBI" id="CHEBI:17499"/>
        <dbReference type="ChEBI" id="CHEBI:20156"/>
        <dbReference type="ChEBI" id="CHEBI:47788"/>
        <dbReference type="EC" id="1.3.99.4"/>
    </reaction>
</comment>
<dbReference type="PANTHER" id="PTHR43400">
    <property type="entry name" value="FUMARATE REDUCTASE"/>
    <property type="match status" value="1"/>
</dbReference>
<evidence type="ECO:0000256" key="1">
    <source>
        <dbReference type="ARBA" id="ARBA00001974"/>
    </source>
</evidence>
<name>A0A1B1YWZ3_9GAMM</name>
<evidence type="ECO:0000256" key="7">
    <source>
        <dbReference type="ARBA" id="ARBA00066536"/>
    </source>
</evidence>
<dbReference type="KEGG" id="gbi:PG2T_14660"/>
<gene>
    <name evidence="10" type="ORF">PG2T_14660</name>
</gene>
<proteinExistence type="inferred from homology"/>
<evidence type="ECO:0000256" key="3">
    <source>
        <dbReference type="ARBA" id="ARBA00022827"/>
    </source>
</evidence>
<evidence type="ECO:0000256" key="5">
    <source>
        <dbReference type="ARBA" id="ARBA00051951"/>
    </source>
</evidence>
<organism evidence="10 11">
    <name type="scientific">Immundisolibacter cernigliae</name>
    <dbReference type="NCBI Taxonomy" id="1810504"/>
    <lineage>
        <taxon>Bacteria</taxon>
        <taxon>Pseudomonadati</taxon>
        <taxon>Pseudomonadota</taxon>
        <taxon>Gammaproteobacteria</taxon>
        <taxon>Immundisolibacterales</taxon>
        <taxon>Immundisolibacteraceae</taxon>
        <taxon>Immundisolibacter</taxon>
    </lineage>
</organism>
<dbReference type="Proteomes" id="UP000092952">
    <property type="component" value="Chromosome"/>
</dbReference>
<keyword evidence="3" id="KW-0274">FAD</keyword>
<sequence>MTDEGKGHGVQWDQEFDWIVVGSGGGGMTSALTAHHHGLRSVIIEKSAYVGGSTARSGGCVWIPNNYLALHGGLPDSAQLARTYMAATVGERTPRALQEAYLKHGPDMIAFLRDHSAMQFEWSRGYSDYYPEAPGGFADGRALEPLPFNGRELGPNFKHLRRPVMLGVRYTSISLRRVQIMGGLRRHWSGRRQLLRTIADTARNLLTGKAMLTMGQGIAGRLYYSVLRAGIPVELNTALTRLIQEDGRVVGVEVMRNFKPRRYRARRGVLLATGGFAHNQAMRDQYHPQPSQAAWSIAVESDTGDGIRAGQVVGARVDLMEDAWWGPVSQVGAQRYPNFSVTERSTPGAMMVNSQGERFVNEAAPYSDVVHRIHELHNGTGVSHVPCWIILDRANRESYLLGLAPPALPLPRKFFEHGDFFKAPTLEALAGQIGVPGDKLVASVRRFNAYAESGVDADFHRGESAYDRIFGDPHFRNPNLAPLTKPPFYAVKLYPGDIGTRGGLVTNELAQVLDRNGTVIEGLWATGNSMASVMGHSYPGPGATIGPSMTFGYVAALAAAGKISASMPAAGDAATVDAGQAGVSS</sequence>
<dbReference type="STRING" id="1810504.PG2T_14660"/>
<feature type="domain" description="FAD-dependent oxidoreductase 2 FAD-binding" evidence="9">
    <location>
        <begin position="17"/>
        <end position="544"/>
    </location>
</feature>
<dbReference type="GO" id="GO:0008202">
    <property type="term" value="P:steroid metabolic process"/>
    <property type="evidence" value="ECO:0007669"/>
    <property type="project" value="UniProtKB-ARBA"/>
</dbReference>
<evidence type="ECO:0000313" key="10">
    <source>
        <dbReference type="EMBL" id="ANX05302.1"/>
    </source>
</evidence>
<comment type="cofactor">
    <cofactor evidence="1">
        <name>FAD</name>
        <dbReference type="ChEBI" id="CHEBI:57692"/>
    </cofactor>
</comment>
<reference evidence="11" key="1">
    <citation type="submission" date="2016-03" db="EMBL/GenBank/DDBJ databases">
        <title>Complete genome sequence of Solimmundus cernigliae, representing a novel lineage of polycyclic aromatic hydrocarbon degraders within the Gammaproteobacteria.</title>
        <authorList>
            <person name="Singleton D.R."/>
            <person name="Dickey A.N."/>
            <person name="Scholl E.H."/>
            <person name="Wright F.A."/>
            <person name="Aitken M.D."/>
        </authorList>
    </citation>
    <scope>NUCLEOTIDE SEQUENCE [LARGE SCALE GENOMIC DNA]</scope>
    <source>
        <strain evidence="11">TR3.2</strain>
    </source>
</reference>
<evidence type="ECO:0000256" key="6">
    <source>
        <dbReference type="ARBA" id="ARBA00061147"/>
    </source>
</evidence>
<keyword evidence="2" id="KW-0285">Flavoprotein</keyword>
<protein>
    <recommendedName>
        <fullName evidence="8">3-oxosteroid 1-dehydrogenase</fullName>
        <ecNumber evidence="7">1.3.99.4</ecNumber>
    </recommendedName>
</protein>
<dbReference type="PANTHER" id="PTHR43400:SF10">
    <property type="entry name" value="3-OXOSTEROID 1-DEHYDROGENASE"/>
    <property type="match status" value="1"/>
</dbReference>
<dbReference type="Gene3D" id="3.50.50.60">
    <property type="entry name" value="FAD/NAD(P)-binding domain"/>
    <property type="match status" value="2"/>
</dbReference>
<dbReference type="InParanoid" id="A0A1B1YWZ3"/>
<dbReference type="InterPro" id="IPR027477">
    <property type="entry name" value="Succ_DH/fumarate_Rdtase_cat_sf"/>
</dbReference>
<dbReference type="InterPro" id="IPR003953">
    <property type="entry name" value="FAD-dep_OxRdtase_2_FAD-bd"/>
</dbReference>
<dbReference type="FunFam" id="3.50.50.60:FF:000208">
    <property type="entry name" value="3-ketosteroid dehydrogenase"/>
    <property type="match status" value="1"/>
</dbReference>
<dbReference type="InterPro" id="IPR036188">
    <property type="entry name" value="FAD/NAD-bd_sf"/>
</dbReference>
<dbReference type="EMBL" id="CP014671">
    <property type="protein sequence ID" value="ANX05302.1"/>
    <property type="molecule type" value="Genomic_DNA"/>
</dbReference>
<evidence type="ECO:0000313" key="11">
    <source>
        <dbReference type="Proteomes" id="UP000092952"/>
    </source>
</evidence>
<dbReference type="GO" id="GO:0047571">
    <property type="term" value="F:3-oxosteroid 1-dehydrogenase activity"/>
    <property type="evidence" value="ECO:0007669"/>
    <property type="project" value="UniProtKB-EC"/>
</dbReference>